<accession>A0ABU0INP6</accession>
<protein>
    <submittedName>
        <fullName evidence="3">Metallo-beta-lactamase class B</fullName>
        <ecNumber evidence="3">3.5.2.6</ecNumber>
    </submittedName>
</protein>
<name>A0ABU0INP6_9CAUL</name>
<reference evidence="3 4" key="1">
    <citation type="submission" date="2023-07" db="EMBL/GenBank/DDBJ databases">
        <title>Genomic Encyclopedia of Type Strains, Phase IV (KMG-IV): sequencing the most valuable type-strain genomes for metagenomic binning, comparative biology and taxonomic classification.</title>
        <authorList>
            <person name="Goeker M."/>
        </authorList>
    </citation>
    <scope>NUCLEOTIDE SEQUENCE [LARGE SCALE GENOMIC DNA]</scope>
    <source>
        <strain evidence="3 4">DSM 18695</strain>
    </source>
</reference>
<sequence>MIRAFVRTAAALVAVVGLMAATSSSNPASWTTPTTPFNVIGNVYYVGTEGISVWLITSPKGHILIDGGMPGSAALVEANIRALGFKITDVKLLLNTHAHFDHAGALAQLKKDAGKEAVMVSSVGDRSALERGVYAGSEDVAAWAFPPVKVDGTVADGGTVTVGPNNLTAVLMPGHTAGCTSWTMGVKDSAGVTHKIIFFCSASVGANRLAPKPQYPTIVADYQKTFARAGRIDPDIFLAPHAEQFGLVAKRAAMGPGKPNPFIVPGEYAKAMADYQAAFEKELARQQGAKS</sequence>
<comment type="caution">
    <text evidence="3">The sequence shown here is derived from an EMBL/GenBank/DDBJ whole genome shotgun (WGS) entry which is preliminary data.</text>
</comment>
<evidence type="ECO:0000313" key="3">
    <source>
        <dbReference type="EMBL" id="MDQ0463579.1"/>
    </source>
</evidence>
<dbReference type="InterPro" id="IPR001279">
    <property type="entry name" value="Metallo-B-lactamas"/>
</dbReference>
<evidence type="ECO:0000259" key="2">
    <source>
        <dbReference type="SMART" id="SM00849"/>
    </source>
</evidence>
<keyword evidence="4" id="KW-1185">Reference proteome</keyword>
<dbReference type="PANTHER" id="PTHR42951">
    <property type="entry name" value="METALLO-BETA-LACTAMASE DOMAIN-CONTAINING"/>
    <property type="match status" value="1"/>
</dbReference>
<dbReference type="Gene3D" id="3.60.15.10">
    <property type="entry name" value="Ribonuclease Z/Hydroxyacylglutathione hydrolase-like"/>
    <property type="match status" value="1"/>
</dbReference>
<gene>
    <name evidence="3" type="ORF">QO010_001350</name>
</gene>
<keyword evidence="1" id="KW-0732">Signal</keyword>
<dbReference type="RefSeq" id="WP_307347611.1">
    <property type="nucleotide sequence ID" value="NZ_JAUSVS010000002.1"/>
</dbReference>
<feature type="domain" description="Metallo-beta-lactamase" evidence="2">
    <location>
        <begin position="50"/>
        <end position="241"/>
    </location>
</feature>
<dbReference type="Pfam" id="PF00753">
    <property type="entry name" value="Lactamase_B"/>
    <property type="match status" value="1"/>
</dbReference>
<evidence type="ECO:0000256" key="1">
    <source>
        <dbReference type="SAM" id="SignalP"/>
    </source>
</evidence>
<organism evidence="3 4">
    <name type="scientific">Caulobacter ginsengisoli</name>
    <dbReference type="NCBI Taxonomy" id="400775"/>
    <lineage>
        <taxon>Bacteria</taxon>
        <taxon>Pseudomonadati</taxon>
        <taxon>Pseudomonadota</taxon>
        <taxon>Alphaproteobacteria</taxon>
        <taxon>Caulobacterales</taxon>
        <taxon>Caulobacteraceae</taxon>
        <taxon>Caulobacter</taxon>
    </lineage>
</organism>
<dbReference type="SUPFAM" id="SSF56281">
    <property type="entry name" value="Metallo-hydrolase/oxidoreductase"/>
    <property type="match status" value="1"/>
</dbReference>
<evidence type="ECO:0000313" key="4">
    <source>
        <dbReference type="Proteomes" id="UP001228905"/>
    </source>
</evidence>
<feature type="chain" id="PRO_5045055735" evidence="1">
    <location>
        <begin position="29"/>
        <end position="291"/>
    </location>
</feature>
<proteinExistence type="predicted"/>
<dbReference type="PANTHER" id="PTHR42951:SF17">
    <property type="entry name" value="METALLO-BETA-LACTAMASE DOMAIN-CONTAINING PROTEIN"/>
    <property type="match status" value="1"/>
</dbReference>
<dbReference type="Proteomes" id="UP001228905">
    <property type="component" value="Unassembled WGS sequence"/>
</dbReference>
<dbReference type="InterPro" id="IPR036866">
    <property type="entry name" value="RibonucZ/Hydroxyglut_hydro"/>
</dbReference>
<dbReference type="GO" id="GO:0008800">
    <property type="term" value="F:beta-lactamase activity"/>
    <property type="evidence" value="ECO:0007669"/>
    <property type="project" value="UniProtKB-EC"/>
</dbReference>
<dbReference type="SMART" id="SM00849">
    <property type="entry name" value="Lactamase_B"/>
    <property type="match status" value="1"/>
</dbReference>
<keyword evidence="3" id="KW-0378">Hydrolase</keyword>
<dbReference type="EC" id="3.5.2.6" evidence="3"/>
<feature type="signal peptide" evidence="1">
    <location>
        <begin position="1"/>
        <end position="28"/>
    </location>
</feature>
<dbReference type="InterPro" id="IPR050855">
    <property type="entry name" value="NDM-1-like"/>
</dbReference>
<dbReference type="NCBIfam" id="NF012229">
    <property type="entry name" value="bla_class_B_core"/>
    <property type="match status" value="1"/>
</dbReference>
<dbReference type="EMBL" id="JAUSVS010000002">
    <property type="protein sequence ID" value="MDQ0463579.1"/>
    <property type="molecule type" value="Genomic_DNA"/>
</dbReference>
<dbReference type="NCBIfam" id="NF033105">
    <property type="entry name" value="bla_subclass_B3"/>
    <property type="match status" value="1"/>
</dbReference>